<feature type="chain" id="PRO_5007881887" evidence="6">
    <location>
        <begin position="23"/>
        <end position="571"/>
    </location>
</feature>
<sequence>MAPLCIIAALSTLPYISIQVLAFQSCRFTPGDHGWPDPSAWAQLNSTVGGRLIATVPQASELGISSRVLTGALNTSENYPGEIMNPYFQNQSCDPFSPASKPCQLGNYVSYSIAVTGADDVVAGIRFAKTKNVRLVIKNTGHDLLGKSTARGGLGLWMHNLKTSKLMLDYKSSHYMGPAIKLGAGIRAYEAYETVHAAGYSVVGGDCPTIGITGGYTQGGGHSPLNGAYGMAADQVLEWELVTADGSHLTATPTSHNDLYWALSGGGPGTFAVVLSMTVKIHPEGPVGGAKLKFNGSSVTKSTYTKAMKSWWAALPDLVDTGATVIWSVSSAGFSLNILTALNKTARQVEQMLNPFLHQLDDLVVPYDFTTTETASYYKHYNDTNGPLPYGVWPATTFFSGRLIPRAIVQTDDGISSLTLAMDAIIEDESAGSWYYGCQAFNVRNISHPDNAVVSHWRDAIGFCLFISPWDWTVPWSEMLARKRHLGQVIYPAIEAATPGGGAYLNEVDPFVYPPGSSGWQKAFYGENYAKLRWIKDRWDPESVFYAYTAVGSEDWVTDDSGRLCRAGGVM</sequence>
<evidence type="ECO:0000256" key="5">
    <source>
        <dbReference type="ARBA" id="ARBA00023002"/>
    </source>
</evidence>
<comment type="cofactor">
    <cofactor evidence="1">
        <name>FAD</name>
        <dbReference type="ChEBI" id="CHEBI:57692"/>
    </cofactor>
</comment>
<evidence type="ECO:0000313" key="8">
    <source>
        <dbReference type="EMBL" id="OAA34872.1"/>
    </source>
</evidence>
<keyword evidence="6" id="KW-0732">Signal</keyword>
<dbReference type="InterPro" id="IPR050416">
    <property type="entry name" value="FAD-linked_Oxidoreductase"/>
</dbReference>
<dbReference type="GO" id="GO:0071949">
    <property type="term" value="F:FAD binding"/>
    <property type="evidence" value="ECO:0007669"/>
    <property type="project" value="InterPro"/>
</dbReference>
<dbReference type="InterPro" id="IPR012951">
    <property type="entry name" value="BBE"/>
</dbReference>
<dbReference type="GO" id="GO:0016491">
    <property type="term" value="F:oxidoreductase activity"/>
    <property type="evidence" value="ECO:0007669"/>
    <property type="project" value="UniProtKB-KW"/>
</dbReference>
<keyword evidence="9" id="KW-1185">Reference proteome</keyword>
<dbReference type="OrthoDB" id="4938740at2759"/>
<dbReference type="PANTHER" id="PTHR42973">
    <property type="entry name" value="BINDING OXIDOREDUCTASE, PUTATIVE (AFU_ORTHOLOGUE AFUA_1G17690)-RELATED"/>
    <property type="match status" value="1"/>
</dbReference>
<dbReference type="Pfam" id="PF08031">
    <property type="entry name" value="BBE"/>
    <property type="match status" value="1"/>
</dbReference>
<proteinExistence type="inferred from homology"/>
<dbReference type="Pfam" id="PF01565">
    <property type="entry name" value="FAD_binding_4"/>
    <property type="match status" value="1"/>
</dbReference>
<dbReference type="OMA" id="WRSAIAI"/>
<reference evidence="8 9" key="1">
    <citation type="journal article" date="2016" name="Genome Biol. Evol.">
        <title>Divergent and convergent evolution of fungal pathogenicity.</title>
        <authorList>
            <person name="Shang Y."/>
            <person name="Xiao G."/>
            <person name="Zheng P."/>
            <person name="Cen K."/>
            <person name="Zhan S."/>
            <person name="Wang C."/>
        </authorList>
    </citation>
    <scope>NUCLEOTIDE SEQUENCE [LARGE SCALE GENOMIC DNA]</scope>
    <source>
        <strain evidence="8 9">RCEF 4871</strain>
    </source>
</reference>
<evidence type="ECO:0000313" key="9">
    <source>
        <dbReference type="Proteomes" id="UP000243498"/>
    </source>
</evidence>
<dbReference type="SUPFAM" id="SSF56176">
    <property type="entry name" value="FAD-binding/transporter-associated domain-like"/>
    <property type="match status" value="1"/>
</dbReference>
<dbReference type="Gene3D" id="3.30.465.10">
    <property type="match status" value="2"/>
</dbReference>
<dbReference type="InterPro" id="IPR006094">
    <property type="entry name" value="Oxid_FAD_bind_N"/>
</dbReference>
<comment type="caution">
    <text evidence="8">The sequence shown here is derived from an EMBL/GenBank/DDBJ whole genome shotgun (WGS) entry which is preliminary data.</text>
</comment>
<evidence type="ECO:0000256" key="4">
    <source>
        <dbReference type="ARBA" id="ARBA00022827"/>
    </source>
</evidence>
<feature type="signal peptide" evidence="6">
    <location>
        <begin position="1"/>
        <end position="22"/>
    </location>
</feature>
<dbReference type="EMBL" id="AZHC01000047">
    <property type="protein sequence ID" value="OAA34872.1"/>
    <property type="molecule type" value="Genomic_DNA"/>
</dbReference>
<keyword evidence="5" id="KW-0560">Oxidoreductase</keyword>
<dbReference type="InterPro" id="IPR036318">
    <property type="entry name" value="FAD-bd_PCMH-like_sf"/>
</dbReference>
<keyword evidence="4" id="KW-0274">FAD</keyword>
<evidence type="ECO:0000256" key="6">
    <source>
        <dbReference type="SAM" id="SignalP"/>
    </source>
</evidence>
<comment type="similarity">
    <text evidence="2">Belongs to the oxygen-dependent FAD-linked oxidoreductase family.</text>
</comment>
<dbReference type="STRING" id="1081105.A0A166WLV7"/>
<dbReference type="InterPro" id="IPR016166">
    <property type="entry name" value="FAD-bd_PCMH"/>
</dbReference>
<name>A0A166WLV7_METRR</name>
<keyword evidence="3" id="KW-0285">Flavoprotein</keyword>
<evidence type="ECO:0000259" key="7">
    <source>
        <dbReference type="PROSITE" id="PS51387"/>
    </source>
</evidence>
<dbReference type="PROSITE" id="PS51387">
    <property type="entry name" value="FAD_PCMH"/>
    <property type="match status" value="1"/>
</dbReference>
<dbReference type="PANTHER" id="PTHR42973:SF39">
    <property type="entry name" value="FAD-BINDING PCMH-TYPE DOMAIN-CONTAINING PROTEIN"/>
    <property type="match status" value="1"/>
</dbReference>
<dbReference type="InterPro" id="IPR016169">
    <property type="entry name" value="FAD-bd_PCMH_sub2"/>
</dbReference>
<dbReference type="Proteomes" id="UP000243498">
    <property type="component" value="Unassembled WGS sequence"/>
</dbReference>
<gene>
    <name evidence="8" type="ORF">NOR_08258</name>
</gene>
<organism evidence="8 9">
    <name type="scientific">Metarhizium rileyi (strain RCEF 4871)</name>
    <name type="common">Nomuraea rileyi</name>
    <dbReference type="NCBI Taxonomy" id="1649241"/>
    <lineage>
        <taxon>Eukaryota</taxon>
        <taxon>Fungi</taxon>
        <taxon>Dikarya</taxon>
        <taxon>Ascomycota</taxon>
        <taxon>Pezizomycotina</taxon>
        <taxon>Sordariomycetes</taxon>
        <taxon>Hypocreomycetidae</taxon>
        <taxon>Hypocreales</taxon>
        <taxon>Clavicipitaceae</taxon>
        <taxon>Metarhizium</taxon>
    </lineage>
</organism>
<dbReference type="AlphaFoldDB" id="A0A166WLV7"/>
<evidence type="ECO:0000256" key="2">
    <source>
        <dbReference type="ARBA" id="ARBA00005466"/>
    </source>
</evidence>
<evidence type="ECO:0000256" key="1">
    <source>
        <dbReference type="ARBA" id="ARBA00001974"/>
    </source>
</evidence>
<accession>A0A166WLV7</accession>
<evidence type="ECO:0000256" key="3">
    <source>
        <dbReference type="ARBA" id="ARBA00022630"/>
    </source>
</evidence>
<protein>
    <submittedName>
        <fullName evidence="8">FAD-binding, type 2</fullName>
    </submittedName>
</protein>
<feature type="domain" description="FAD-binding PCMH-type" evidence="7">
    <location>
        <begin position="105"/>
        <end position="284"/>
    </location>
</feature>